<dbReference type="RefSeq" id="XP_013339134.1">
    <property type="nucleotide sequence ID" value="XM_013483680.1"/>
</dbReference>
<dbReference type="AlphaFoldDB" id="A0A074XZ25"/>
<dbReference type="InParanoid" id="A0A074XZ25"/>
<sequence length="109" mass="12056">MSSCVPAPHRAAGHKVMASVRKSPSNEGFHHLGIDGVLRSFNSKREVVDYNQLSPEEVNDVVRGFKGLLDDEKFAEMEQKFKGVDGRKVTNEEDLLRPGPGVRPQTPQA</sequence>
<keyword evidence="3" id="KW-1185">Reference proteome</keyword>
<protein>
    <submittedName>
        <fullName evidence="2">Uncharacterized protein</fullName>
    </submittedName>
</protein>
<reference evidence="2 3" key="1">
    <citation type="journal article" date="2014" name="BMC Genomics">
        <title>Genome sequencing of four Aureobasidium pullulans varieties: biotechnological potential, stress tolerance, and description of new species.</title>
        <authorList>
            <person name="Gostin Ar C."/>
            <person name="Ohm R.A."/>
            <person name="Kogej T."/>
            <person name="Sonjak S."/>
            <person name="Turk M."/>
            <person name="Zajc J."/>
            <person name="Zalar P."/>
            <person name="Grube M."/>
            <person name="Sun H."/>
            <person name="Han J."/>
            <person name="Sharma A."/>
            <person name="Chiniquy J."/>
            <person name="Ngan C.Y."/>
            <person name="Lipzen A."/>
            <person name="Barry K."/>
            <person name="Grigoriev I.V."/>
            <person name="Gunde-Cimerman N."/>
        </authorList>
    </citation>
    <scope>NUCLEOTIDE SEQUENCE [LARGE SCALE GENOMIC DNA]</scope>
    <source>
        <strain evidence="2 3">EXF-2481</strain>
    </source>
</reference>
<dbReference type="OrthoDB" id="3660917at2759"/>
<gene>
    <name evidence="2" type="ORF">AUEXF2481DRAFT_9243</name>
</gene>
<feature type="compositionally biased region" description="Basic and acidic residues" evidence="1">
    <location>
        <begin position="83"/>
        <end position="96"/>
    </location>
</feature>
<evidence type="ECO:0000313" key="3">
    <source>
        <dbReference type="Proteomes" id="UP000030641"/>
    </source>
</evidence>
<accession>A0A074XZ25</accession>
<dbReference type="GeneID" id="25372273"/>
<evidence type="ECO:0000313" key="2">
    <source>
        <dbReference type="EMBL" id="KEQ90685.1"/>
    </source>
</evidence>
<name>A0A074XZ25_AURSE</name>
<dbReference type="OMA" id="MAENPSC"/>
<feature type="region of interest" description="Disordered" evidence="1">
    <location>
        <begin position="83"/>
        <end position="109"/>
    </location>
</feature>
<dbReference type="STRING" id="1043005.A0A074XZ25"/>
<organism evidence="2 3">
    <name type="scientific">Aureobasidium subglaciale (strain EXF-2481)</name>
    <name type="common">Aureobasidium pullulans var. subglaciale</name>
    <dbReference type="NCBI Taxonomy" id="1043005"/>
    <lineage>
        <taxon>Eukaryota</taxon>
        <taxon>Fungi</taxon>
        <taxon>Dikarya</taxon>
        <taxon>Ascomycota</taxon>
        <taxon>Pezizomycotina</taxon>
        <taxon>Dothideomycetes</taxon>
        <taxon>Dothideomycetidae</taxon>
        <taxon>Dothideales</taxon>
        <taxon>Saccotheciaceae</taxon>
        <taxon>Aureobasidium</taxon>
    </lineage>
</organism>
<proteinExistence type="predicted"/>
<dbReference type="Proteomes" id="UP000030641">
    <property type="component" value="Unassembled WGS sequence"/>
</dbReference>
<dbReference type="HOGENOM" id="CLU_2223256_0_0_1"/>
<evidence type="ECO:0000256" key="1">
    <source>
        <dbReference type="SAM" id="MobiDB-lite"/>
    </source>
</evidence>
<dbReference type="EMBL" id="KL584787">
    <property type="protein sequence ID" value="KEQ90685.1"/>
    <property type="molecule type" value="Genomic_DNA"/>
</dbReference>